<dbReference type="GO" id="GO:0008408">
    <property type="term" value="F:3'-5' exonuclease activity"/>
    <property type="evidence" value="ECO:0007669"/>
    <property type="project" value="UniProtKB-UniRule"/>
</dbReference>
<feature type="compositionally biased region" description="Polar residues" evidence="17">
    <location>
        <begin position="294"/>
        <end position="307"/>
    </location>
</feature>
<dbReference type="EC" id="2.7.7.7" evidence="2 15"/>
<evidence type="ECO:0000256" key="17">
    <source>
        <dbReference type="SAM" id="MobiDB-lite"/>
    </source>
</evidence>
<feature type="domain" description="5'-3' exonuclease" evidence="19">
    <location>
        <begin position="5"/>
        <end position="266"/>
    </location>
</feature>
<dbReference type="SMART" id="SM00279">
    <property type="entry name" value="HhH2"/>
    <property type="match status" value="1"/>
</dbReference>
<dbReference type="SMART" id="SM00475">
    <property type="entry name" value="53EXOc"/>
    <property type="match status" value="1"/>
</dbReference>
<dbReference type="InterPro" id="IPR043502">
    <property type="entry name" value="DNA/RNA_pol_sf"/>
</dbReference>
<dbReference type="InterPro" id="IPR020046">
    <property type="entry name" value="5-3_exonucl_a-hlix_arch_N"/>
</dbReference>
<dbReference type="EMBL" id="FWDM01000007">
    <property type="protein sequence ID" value="SLM10574.1"/>
    <property type="molecule type" value="Genomic_DNA"/>
</dbReference>
<dbReference type="Gene3D" id="1.20.1060.10">
    <property type="entry name" value="Taq DNA Polymerase, Chain T, domain 4"/>
    <property type="match status" value="1"/>
</dbReference>
<dbReference type="CDD" id="cd06139">
    <property type="entry name" value="DNA_polA_I_Ecoli_like_exo"/>
    <property type="match status" value="1"/>
</dbReference>
<gene>
    <name evidence="16 21" type="primary">polA</name>
    <name evidence="21" type="ORF">SPIROBIBN47_150056</name>
</gene>
<dbReference type="FunFam" id="1.10.150.20:FF:000003">
    <property type="entry name" value="DNA polymerase I"/>
    <property type="match status" value="1"/>
</dbReference>
<dbReference type="InterPro" id="IPR002562">
    <property type="entry name" value="3'-5'_exonuclease_dom"/>
</dbReference>
<dbReference type="FunFam" id="1.10.150.20:FF:000002">
    <property type="entry name" value="DNA polymerase I"/>
    <property type="match status" value="1"/>
</dbReference>
<dbReference type="SMART" id="SM00474">
    <property type="entry name" value="35EXOc"/>
    <property type="match status" value="1"/>
</dbReference>
<dbReference type="Pfam" id="PF00476">
    <property type="entry name" value="DNA_pol_A"/>
    <property type="match status" value="1"/>
</dbReference>
<dbReference type="PANTHER" id="PTHR10133:SF27">
    <property type="entry name" value="DNA POLYMERASE NU"/>
    <property type="match status" value="1"/>
</dbReference>
<evidence type="ECO:0000256" key="9">
    <source>
        <dbReference type="ARBA" id="ARBA00022801"/>
    </source>
</evidence>
<evidence type="ECO:0000256" key="10">
    <source>
        <dbReference type="ARBA" id="ARBA00022839"/>
    </source>
</evidence>
<evidence type="ECO:0000313" key="21">
    <source>
        <dbReference type="EMBL" id="SLM10574.1"/>
    </source>
</evidence>
<evidence type="ECO:0000256" key="7">
    <source>
        <dbReference type="ARBA" id="ARBA00022722"/>
    </source>
</evidence>
<dbReference type="GO" id="GO:0008409">
    <property type="term" value="F:5'-3' exonuclease activity"/>
    <property type="evidence" value="ECO:0007669"/>
    <property type="project" value="UniProtKB-UniRule"/>
</dbReference>
<dbReference type="InterPro" id="IPR019760">
    <property type="entry name" value="DNA-dir_DNA_pol_A_CS"/>
</dbReference>
<feature type="domain" description="DNA-directed DNA polymerase family A palm" evidence="20">
    <location>
        <begin position="707"/>
        <end position="913"/>
    </location>
</feature>
<dbReference type="Pfam" id="PF02739">
    <property type="entry name" value="5_3_exonuc_N"/>
    <property type="match status" value="1"/>
</dbReference>
<dbReference type="SUPFAM" id="SSF56672">
    <property type="entry name" value="DNA/RNA polymerases"/>
    <property type="match status" value="1"/>
</dbReference>
<keyword evidence="7" id="KW-0540">Nuclease</keyword>
<organism evidence="21">
    <name type="scientific">uncultured spirochete</name>
    <dbReference type="NCBI Taxonomy" id="156406"/>
    <lineage>
        <taxon>Bacteria</taxon>
        <taxon>Pseudomonadati</taxon>
        <taxon>Spirochaetota</taxon>
        <taxon>Spirochaetia</taxon>
        <taxon>Spirochaetales</taxon>
        <taxon>environmental samples</taxon>
    </lineage>
</organism>
<evidence type="ECO:0000256" key="15">
    <source>
        <dbReference type="NCBIfam" id="TIGR00593"/>
    </source>
</evidence>
<dbReference type="GO" id="GO:0006302">
    <property type="term" value="P:double-strand break repair"/>
    <property type="evidence" value="ECO:0007669"/>
    <property type="project" value="TreeGrafter"/>
</dbReference>
<evidence type="ECO:0000256" key="13">
    <source>
        <dbReference type="ARBA" id="ARBA00023204"/>
    </source>
</evidence>
<dbReference type="NCBIfam" id="TIGR00593">
    <property type="entry name" value="pola"/>
    <property type="match status" value="1"/>
</dbReference>
<evidence type="ECO:0000256" key="2">
    <source>
        <dbReference type="ARBA" id="ARBA00012417"/>
    </source>
</evidence>
<dbReference type="InterPro" id="IPR002421">
    <property type="entry name" value="5-3_exonuclease"/>
</dbReference>
<dbReference type="FunFam" id="1.20.1060.10:FF:000001">
    <property type="entry name" value="DNA polymerase I"/>
    <property type="match status" value="1"/>
</dbReference>
<dbReference type="InterPro" id="IPR036397">
    <property type="entry name" value="RNaseH_sf"/>
</dbReference>
<evidence type="ECO:0000256" key="14">
    <source>
        <dbReference type="ARBA" id="ARBA00049244"/>
    </source>
</evidence>
<evidence type="ECO:0000259" key="20">
    <source>
        <dbReference type="SMART" id="SM00482"/>
    </source>
</evidence>
<dbReference type="CDD" id="cd09859">
    <property type="entry name" value="PIN_53EXO"/>
    <property type="match status" value="1"/>
</dbReference>
<evidence type="ECO:0000256" key="11">
    <source>
        <dbReference type="ARBA" id="ARBA00022932"/>
    </source>
</evidence>
<dbReference type="Gene3D" id="1.10.150.20">
    <property type="entry name" value="5' to 3' exonuclease, C-terminal subdomain"/>
    <property type="match status" value="2"/>
</dbReference>
<dbReference type="CDD" id="cd09898">
    <property type="entry name" value="H3TH_53EXO"/>
    <property type="match status" value="1"/>
</dbReference>
<dbReference type="GO" id="GO:0003677">
    <property type="term" value="F:DNA binding"/>
    <property type="evidence" value="ECO:0007669"/>
    <property type="project" value="UniProtKB-UniRule"/>
</dbReference>
<keyword evidence="5 16" id="KW-0548">Nucleotidyltransferase</keyword>
<dbReference type="SUPFAM" id="SSF53098">
    <property type="entry name" value="Ribonuclease H-like"/>
    <property type="match status" value="1"/>
</dbReference>
<evidence type="ECO:0000256" key="5">
    <source>
        <dbReference type="ARBA" id="ARBA00022695"/>
    </source>
</evidence>
<dbReference type="PANTHER" id="PTHR10133">
    <property type="entry name" value="DNA POLYMERASE I"/>
    <property type="match status" value="1"/>
</dbReference>
<feature type="region of interest" description="Disordered" evidence="17">
    <location>
        <begin position="291"/>
        <end position="327"/>
    </location>
</feature>
<accession>A0A3P3XFY5</accession>
<dbReference type="AlphaFoldDB" id="A0A3P3XFY5"/>
<dbReference type="InterPro" id="IPR020045">
    <property type="entry name" value="DNA_polI_H3TH"/>
</dbReference>
<dbReference type="NCBIfam" id="NF004397">
    <property type="entry name" value="PRK05755.1"/>
    <property type="match status" value="1"/>
</dbReference>
<dbReference type="InterPro" id="IPR012337">
    <property type="entry name" value="RNaseH-like_sf"/>
</dbReference>
<dbReference type="Gene3D" id="3.40.50.1010">
    <property type="entry name" value="5'-nuclease"/>
    <property type="match status" value="1"/>
</dbReference>
<keyword evidence="12 16" id="KW-0238">DNA-binding</keyword>
<keyword evidence="10 16" id="KW-0269">Exonuclease</keyword>
<evidence type="ECO:0000256" key="8">
    <source>
        <dbReference type="ARBA" id="ARBA00022763"/>
    </source>
</evidence>
<dbReference type="InterPro" id="IPR029060">
    <property type="entry name" value="PIN-like_dom_sf"/>
</dbReference>
<dbReference type="InterPro" id="IPR002298">
    <property type="entry name" value="DNA_polymerase_A"/>
</dbReference>
<feature type="compositionally biased region" description="Polar residues" evidence="17">
    <location>
        <begin position="315"/>
        <end position="326"/>
    </location>
</feature>
<dbReference type="InterPro" id="IPR036279">
    <property type="entry name" value="5-3_exonuclease_C_sf"/>
</dbReference>
<comment type="catalytic activity">
    <reaction evidence="14 16">
        <text>DNA(n) + a 2'-deoxyribonucleoside 5'-triphosphate = DNA(n+1) + diphosphate</text>
        <dbReference type="Rhea" id="RHEA:22508"/>
        <dbReference type="Rhea" id="RHEA-COMP:17339"/>
        <dbReference type="Rhea" id="RHEA-COMP:17340"/>
        <dbReference type="ChEBI" id="CHEBI:33019"/>
        <dbReference type="ChEBI" id="CHEBI:61560"/>
        <dbReference type="ChEBI" id="CHEBI:173112"/>
        <dbReference type="EC" id="2.7.7.7"/>
    </reaction>
</comment>
<dbReference type="Pfam" id="PF01367">
    <property type="entry name" value="5_3_exonuc"/>
    <property type="match status" value="1"/>
</dbReference>
<feature type="domain" description="3'-5' exonuclease" evidence="18">
    <location>
        <begin position="360"/>
        <end position="541"/>
    </location>
</feature>
<dbReference type="Pfam" id="PF01612">
    <property type="entry name" value="DNA_pol_A_exo1"/>
    <property type="match status" value="1"/>
</dbReference>
<dbReference type="InterPro" id="IPR001098">
    <property type="entry name" value="DNA-dir_DNA_pol_A_palm_dom"/>
</dbReference>
<evidence type="ECO:0000259" key="18">
    <source>
        <dbReference type="SMART" id="SM00474"/>
    </source>
</evidence>
<evidence type="ECO:0000256" key="1">
    <source>
        <dbReference type="ARBA" id="ARBA00007705"/>
    </source>
</evidence>
<comment type="similarity">
    <text evidence="1 16">Belongs to the DNA polymerase type-A family.</text>
</comment>
<evidence type="ECO:0000259" key="19">
    <source>
        <dbReference type="SMART" id="SM00475"/>
    </source>
</evidence>
<evidence type="ECO:0000256" key="12">
    <source>
        <dbReference type="ARBA" id="ARBA00023125"/>
    </source>
</evidence>
<reference evidence="21" key="1">
    <citation type="submission" date="2017-02" db="EMBL/GenBank/DDBJ databases">
        <authorList>
            <person name="Regsiter A."/>
            <person name="William W."/>
        </authorList>
    </citation>
    <scope>NUCLEOTIDE SEQUENCE</scope>
    <source>
        <strain evidence="21">Bib</strain>
    </source>
</reference>
<dbReference type="InterPro" id="IPR018320">
    <property type="entry name" value="DNA_polymerase_1"/>
</dbReference>
<dbReference type="PRINTS" id="PR00868">
    <property type="entry name" value="DNAPOLI"/>
</dbReference>
<dbReference type="InterPro" id="IPR008918">
    <property type="entry name" value="HhH2"/>
</dbReference>
<dbReference type="Gene3D" id="3.30.420.10">
    <property type="entry name" value="Ribonuclease H-like superfamily/Ribonuclease H"/>
    <property type="match status" value="1"/>
</dbReference>
<keyword evidence="11 16" id="KW-0239">DNA-directed DNA polymerase</keyword>
<evidence type="ECO:0000256" key="16">
    <source>
        <dbReference type="RuleBase" id="RU004460"/>
    </source>
</evidence>
<dbReference type="PROSITE" id="PS00447">
    <property type="entry name" value="DNA_POLYMERASE_A"/>
    <property type="match status" value="1"/>
</dbReference>
<dbReference type="CDD" id="cd08637">
    <property type="entry name" value="DNA_pol_A_pol_I_C"/>
    <property type="match status" value="1"/>
</dbReference>
<evidence type="ECO:0000256" key="6">
    <source>
        <dbReference type="ARBA" id="ARBA00022705"/>
    </source>
</evidence>
<name>A0A3P3XFY5_9SPIR</name>
<dbReference type="SUPFAM" id="SSF88723">
    <property type="entry name" value="PIN domain-like"/>
    <property type="match status" value="1"/>
</dbReference>
<evidence type="ECO:0000256" key="4">
    <source>
        <dbReference type="ARBA" id="ARBA00022679"/>
    </source>
</evidence>
<dbReference type="GO" id="GO:0006261">
    <property type="term" value="P:DNA-templated DNA replication"/>
    <property type="evidence" value="ECO:0007669"/>
    <property type="project" value="UniProtKB-UniRule"/>
</dbReference>
<comment type="function">
    <text evidence="16">In addition to polymerase activity, this DNA polymerase exhibits 3'-5' and 5'-3' exonuclease activity.</text>
</comment>
<evidence type="ECO:0000256" key="3">
    <source>
        <dbReference type="ARBA" id="ARBA00020311"/>
    </source>
</evidence>
<dbReference type="SMART" id="SM00482">
    <property type="entry name" value="POLAc"/>
    <property type="match status" value="1"/>
</dbReference>
<dbReference type="Gene3D" id="3.30.70.370">
    <property type="match status" value="1"/>
</dbReference>
<sequence>MNEKDPLYVLDVYAFIYRSYFAFIRKPLRNSLGENVSAIFGFFRFLFSLFEQRKPILFAAALDSIGPTFRHEQFLTYKATRQKTPEDLIAQIPKIESILRALEVPTIRCEGYEADDVIATLATQCSREKRACFIVSGDKDLLQLVGGFTKALRPSEGFSFREINENGVLKEWGVLPDQIRDYLSLTGDASDNIPGVKGIGDKTAQKLISQFGSLDSIYQHLNEIEPESLRKKLEAGREDAFLSKDLISLCDNVPSCPSDVASLRASLNMAAAAPLLLREEMKSLVPESLRNKKGVQTSVPKASTRTSAEADKNEIQTSVPNLSNNLKPEVKHGEGIASIEAQASQQSPSLFSRTDNVPVYQAILEEEKLEEIIDAALAHGVCAFDTETNSLDSHHARIVGFSLCYEAGKAWYIPLLSPDSKCIPHKKALAALSRLVSATQMLLVGHNLKFDINVLAAGGTEVTSPCFDTMVAAWVLDAEAPSFSLSSVAARFLGLSGLEYDQVVPKGATFADVPLATAVQYAAEDADFSFRLYQRLSKEIDSAQLHNVFYDIEMPLLPILAEMERTGIRVDADKLRAYGVELENELAKIQSEVFHLVGHDFNLGSPKQLADVLFVERKLPVQKRTKTGFSTDTSVLEELAPLDPVPQLILRHRLLTKLQNTYIEPLAALAETSGRVHTTYVQTGAATGRLSSRDPNLQNIPIRDEEGRRIREAFIAEPGHKLISADYSQIELVVMAHLSKDPNLKKAFKEKVDIHKRTASFIFGIPEDQVDASQRRIAKTINFGVIYGMSAFRLARDLGISNALAKEFIDSYFSTYSGIAEFIKRTIEEAQETGITSTLFGRKRRILGINSRNKTEQQAAHRVAVNTPIQGTAADIVKIAMIKIHRALATQMPEVRMLLQVHDELIFEAPESSVPAAIDLIKEEMEHAVQLDVPLRVSVESAISWGDMHL</sequence>
<dbReference type="SUPFAM" id="SSF47807">
    <property type="entry name" value="5' to 3' exonuclease, C-terminal subdomain"/>
    <property type="match status" value="1"/>
</dbReference>
<keyword evidence="13 16" id="KW-0234">DNA repair</keyword>
<keyword evidence="9 16" id="KW-0378">Hydrolase</keyword>
<protein>
    <recommendedName>
        <fullName evidence="3 15">DNA polymerase I</fullName>
        <ecNumber evidence="2 15">2.7.7.7</ecNumber>
    </recommendedName>
</protein>
<dbReference type="GO" id="GO:0003887">
    <property type="term" value="F:DNA-directed DNA polymerase activity"/>
    <property type="evidence" value="ECO:0007669"/>
    <property type="project" value="UniProtKB-UniRule"/>
</dbReference>
<proteinExistence type="inferred from homology"/>
<keyword evidence="4 16" id="KW-0808">Transferase</keyword>
<keyword evidence="6 16" id="KW-0235">DNA replication</keyword>
<keyword evidence="8 16" id="KW-0227">DNA damage</keyword>